<dbReference type="Pfam" id="PF12724">
    <property type="entry name" value="Flavodoxin_5"/>
    <property type="match status" value="1"/>
</dbReference>
<dbReference type="PROSITE" id="PS50902">
    <property type="entry name" value="FLAVODOXIN_LIKE"/>
    <property type="match status" value="1"/>
</dbReference>
<keyword evidence="3" id="KW-1185">Reference proteome</keyword>
<dbReference type="InterPro" id="IPR029039">
    <property type="entry name" value="Flavoprotein-like_sf"/>
</dbReference>
<name>A0A7X2NET6_9FIRM</name>
<gene>
    <name evidence="2" type="ORF">FYJ52_01760</name>
</gene>
<feature type="domain" description="Flavodoxin-like" evidence="1">
    <location>
        <begin position="3"/>
        <end position="130"/>
    </location>
</feature>
<comment type="caution">
    <text evidence="2">The sequence shown here is derived from an EMBL/GenBank/DDBJ whole genome shotgun (WGS) entry which is preliminary data.</text>
</comment>
<dbReference type="SUPFAM" id="SSF52218">
    <property type="entry name" value="Flavoproteins"/>
    <property type="match status" value="1"/>
</dbReference>
<protein>
    <submittedName>
        <fullName evidence="2">Flavodoxin</fullName>
    </submittedName>
</protein>
<proteinExistence type="predicted"/>
<dbReference type="Gene3D" id="3.40.50.360">
    <property type="match status" value="1"/>
</dbReference>
<dbReference type="GO" id="GO:0010181">
    <property type="term" value="F:FMN binding"/>
    <property type="evidence" value="ECO:0007669"/>
    <property type="project" value="InterPro"/>
</dbReference>
<dbReference type="InterPro" id="IPR026816">
    <property type="entry name" value="Flavodoxin_dom"/>
</dbReference>
<evidence type="ECO:0000313" key="2">
    <source>
        <dbReference type="EMBL" id="MSS19139.1"/>
    </source>
</evidence>
<dbReference type="RefSeq" id="WP_154575550.1">
    <property type="nucleotide sequence ID" value="NZ_VUMO01000002.1"/>
</dbReference>
<sequence>MNSAVRYYSRSGNTRLVAEAIAKAMGVKAVAVDDSQAALTQPVDVLFIGGALYAYGIDEHLKAYLDTLKKDQVKKAVVFSTSLVSKHAIALIKAALNEKGIPVAEQTLYFRGKPSEKNQQEAMRFAEAFAS</sequence>
<reference evidence="2 3" key="1">
    <citation type="submission" date="2019-08" db="EMBL/GenBank/DDBJ databases">
        <title>In-depth cultivation of the pig gut microbiome towards novel bacterial diversity and tailored functional studies.</title>
        <authorList>
            <person name="Wylensek D."/>
            <person name="Hitch T.C.A."/>
            <person name="Clavel T."/>
        </authorList>
    </citation>
    <scope>NUCLEOTIDE SEQUENCE [LARGE SCALE GENOMIC DNA]</scope>
    <source>
        <strain evidence="2 3">RF-744-FAT-4</strain>
    </source>
</reference>
<evidence type="ECO:0000259" key="1">
    <source>
        <dbReference type="PROSITE" id="PS50902"/>
    </source>
</evidence>
<dbReference type="GO" id="GO:0016651">
    <property type="term" value="F:oxidoreductase activity, acting on NAD(P)H"/>
    <property type="evidence" value="ECO:0007669"/>
    <property type="project" value="UniProtKB-ARBA"/>
</dbReference>
<organism evidence="2 3">
    <name type="scientific">Pseudoramibacter porci</name>
    <dbReference type="NCBI Taxonomy" id="2606631"/>
    <lineage>
        <taxon>Bacteria</taxon>
        <taxon>Bacillati</taxon>
        <taxon>Bacillota</taxon>
        <taxon>Clostridia</taxon>
        <taxon>Eubacteriales</taxon>
        <taxon>Eubacteriaceae</taxon>
        <taxon>Pseudoramibacter</taxon>
    </lineage>
</organism>
<evidence type="ECO:0000313" key="3">
    <source>
        <dbReference type="Proteomes" id="UP000461754"/>
    </source>
</evidence>
<accession>A0A7X2NET6</accession>
<dbReference type="EMBL" id="VUMO01000002">
    <property type="protein sequence ID" value="MSS19139.1"/>
    <property type="molecule type" value="Genomic_DNA"/>
</dbReference>
<dbReference type="Proteomes" id="UP000461754">
    <property type="component" value="Unassembled WGS sequence"/>
</dbReference>
<dbReference type="AlphaFoldDB" id="A0A7X2NET6"/>
<dbReference type="InterPro" id="IPR008254">
    <property type="entry name" value="Flavodoxin/NO_synth"/>
</dbReference>